<dbReference type="InterPro" id="IPR000120">
    <property type="entry name" value="Amidase"/>
</dbReference>
<dbReference type="Gene3D" id="3.90.1300.10">
    <property type="entry name" value="Amidase signature (AS) domain"/>
    <property type="match status" value="1"/>
</dbReference>
<dbReference type="InterPro" id="IPR036928">
    <property type="entry name" value="AS_sf"/>
</dbReference>
<dbReference type="SUPFAM" id="SSF75304">
    <property type="entry name" value="Amidase signature (AS) enzymes"/>
    <property type="match status" value="1"/>
</dbReference>
<dbReference type="Pfam" id="PF01425">
    <property type="entry name" value="Amidase"/>
    <property type="match status" value="1"/>
</dbReference>
<dbReference type="InterPro" id="IPR020556">
    <property type="entry name" value="Amidase_CS"/>
</dbReference>
<reference evidence="2 3" key="1">
    <citation type="submission" date="2020-07" db="EMBL/GenBank/DDBJ databases">
        <title>Taxonomic revisions and descriptions of new bacterial species based on genomic comparisons in the high-G+C-content subgroup of the family Alcaligenaceae.</title>
        <authorList>
            <person name="Szabo A."/>
            <person name="Felfoldi T."/>
        </authorList>
    </citation>
    <scope>NUCLEOTIDE SEQUENCE [LARGE SCALE GENOMIC DNA]</scope>
    <source>
        <strain evidence="2 3">DSM 25264</strain>
    </source>
</reference>
<dbReference type="NCBIfam" id="NF005460">
    <property type="entry name" value="PRK07056.1"/>
    <property type="match status" value="1"/>
</dbReference>
<comment type="caution">
    <text evidence="2">The sequence shown here is derived from an EMBL/GenBank/DDBJ whole genome shotgun (WGS) entry which is preliminary data.</text>
</comment>
<gene>
    <name evidence="2" type="ORF">H0A68_11520</name>
</gene>
<dbReference type="InterPro" id="IPR023631">
    <property type="entry name" value="Amidase_dom"/>
</dbReference>
<evidence type="ECO:0000313" key="2">
    <source>
        <dbReference type="EMBL" id="NYT37504.1"/>
    </source>
</evidence>
<dbReference type="OrthoDB" id="112488at2"/>
<accession>A0A853F9Y6</accession>
<dbReference type="Proteomes" id="UP000580517">
    <property type="component" value="Unassembled WGS sequence"/>
</dbReference>
<dbReference type="PROSITE" id="PS00571">
    <property type="entry name" value="AMIDASES"/>
    <property type="match status" value="1"/>
</dbReference>
<dbReference type="PANTHER" id="PTHR11895">
    <property type="entry name" value="TRANSAMIDASE"/>
    <property type="match status" value="1"/>
</dbReference>
<dbReference type="EMBL" id="JACCEW010000003">
    <property type="protein sequence ID" value="NYT37504.1"/>
    <property type="molecule type" value="Genomic_DNA"/>
</dbReference>
<dbReference type="AlphaFoldDB" id="A0A853F9Y6"/>
<keyword evidence="3" id="KW-1185">Reference proteome</keyword>
<evidence type="ECO:0000313" key="3">
    <source>
        <dbReference type="Proteomes" id="UP000580517"/>
    </source>
</evidence>
<dbReference type="RefSeq" id="WP_129969359.1">
    <property type="nucleotide sequence ID" value="NZ_JACCEW010000003.1"/>
</dbReference>
<protein>
    <submittedName>
        <fullName evidence="2">Amidase</fullName>
    </submittedName>
</protein>
<evidence type="ECO:0000259" key="1">
    <source>
        <dbReference type="Pfam" id="PF01425"/>
    </source>
</evidence>
<name>A0A853F9Y6_9BURK</name>
<proteinExistence type="predicted"/>
<organism evidence="2 3">
    <name type="scientific">Allopusillimonas soli</name>
    <dbReference type="NCBI Taxonomy" id="659016"/>
    <lineage>
        <taxon>Bacteria</taxon>
        <taxon>Pseudomonadati</taxon>
        <taxon>Pseudomonadota</taxon>
        <taxon>Betaproteobacteria</taxon>
        <taxon>Burkholderiales</taxon>
        <taxon>Alcaligenaceae</taxon>
        <taxon>Allopusillimonas</taxon>
    </lineage>
</organism>
<feature type="domain" description="Amidase" evidence="1">
    <location>
        <begin position="22"/>
        <end position="444"/>
    </location>
</feature>
<sequence>MLPTLFELQAALASGATTSLALTEAALSRAEAPDGQGSFVFTRVYREQALAAAKASDILRAAGIVRSALEGLPVSIKDLFDVAGETTLSGSAVLRDAPPATANAPAVQRLINAGAIITGKTNMTEFAFSGLGINPHYGTPSSPWNRAEGRIPGGSSSGAGVSVADGMSVVSIGSDTGGSIRIPSAFCGLTGFKPTARRIPTRGALPLSKTLDSIGPLAASVACCAAVDAILAGADMDAADSQAAGPHLAVPAGRLRLAVPSTVVLDGADDAVRKAFDSALAQLRTAGAQIDMMPLPEFTQLADINAKGGFVCAEAWAWHKTLLTQRGDEYDPRVASRMLRGRDMTAADYIELLEIRPRWIAAVEQRLQGYDALLMPTVPIVAPRIETLRVSNEAYFRANALILRNPTLINFLDGCALSLPCHRPGQAPVGLMVAGPALRDAHILRVGAGIEEALRPLRT</sequence>
<dbReference type="PANTHER" id="PTHR11895:SF176">
    <property type="entry name" value="AMIDASE AMID-RELATED"/>
    <property type="match status" value="1"/>
</dbReference>
<dbReference type="GO" id="GO:0003824">
    <property type="term" value="F:catalytic activity"/>
    <property type="evidence" value="ECO:0007669"/>
    <property type="project" value="InterPro"/>
</dbReference>